<dbReference type="PANTHER" id="PTHR36539">
    <property type="entry name" value="ETHANOLAMINE UTILIZATION PROTEIN EUTN"/>
    <property type="match status" value="1"/>
</dbReference>
<dbReference type="InterPro" id="IPR036677">
    <property type="entry name" value="EutN_CcmL_sf"/>
</dbReference>
<dbReference type="PROSITE" id="PS51932">
    <property type="entry name" value="BMV"/>
    <property type="match status" value="1"/>
</dbReference>
<comment type="subcellular location">
    <subcellularLocation>
        <location evidence="1">Carboxysome</location>
    </subcellularLocation>
</comment>
<evidence type="ECO:0000256" key="3">
    <source>
        <dbReference type="ARBA" id="ARBA00024446"/>
    </source>
</evidence>
<evidence type="ECO:0000256" key="1">
    <source>
        <dbReference type="ARBA" id="ARBA00023587"/>
    </source>
</evidence>
<dbReference type="CDD" id="cd01614">
    <property type="entry name" value="EutN_CcmL"/>
    <property type="match status" value="1"/>
</dbReference>
<dbReference type="SUPFAM" id="SSF159133">
    <property type="entry name" value="EutN/CcmL-like"/>
    <property type="match status" value="1"/>
</dbReference>
<sequence length="99" mass="10584">MFLGRVVGTLVATQKEPSLDGLKFLVVRRLSVANEDERGYVVAADAVGAGLGEVVMVATGSSARQTRQTDKRPCDAVIMAIVDSWEVDGQEKYNKGTSP</sequence>
<evidence type="ECO:0000313" key="5">
    <source>
        <dbReference type="Proteomes" id="UP000215027"/>
    </source>
</evidence>
<reference evidence="4" key="1">
    <citation type="submission" date="2016-01" db="EMBL/GenBank/DDBJ databases">
        <authorList>
            <person name="Mcilroy J.S."/>
            <person name="Karst M S."/>
            <person name="Albertsen M."/>
        </authorList>
    </citation>
    <scope>NUCLEOTIDE SEQUENCE</scope>
    <source>
        <strain evidence="4">Cfx-K</strain>
    </source>
</reference>
<dbReference type="InterPro" id="IPR004992">
    <property type="entry name" value="EutN_CcmL"/>
</dbReference>
<dbReference type="KEGG" id="pbf:CFX0092_A2148"/>
<dbReference type="EMBL" id="LN890655">
    <property type="protein sequence ID" value="CUS04026.2"/>
    <property type="molecule type" value="Genomic_DNA"/>
</dbReference>
<evidence type="ECO:0000256" key="2">
    <source>
        <dbReference type="ARBA" id="ARBA00023669"/>
    </source>
</evidence>
<keyword evidence="2" id="KW-1282">Carboxysome</keyword>
<dbReference type="Proteomes" id="UP000215027">
    <property type="component" value="Chromosome I"/>
</dbReference>
<dbReference type="RefSeq" id="WP_095043429.1">
    <property type="nucleotide sequence ID" value="NZ_LN890655.1"/>
</dbReference>
<name>A0A160T288_9CHLR</name>
<dbReference type="Gene3D" id="2.40.50.220">
    <property type="entry name" value="EutN/Ccml"/>
    <property type="match status" value="1"/>
</dbReference>
<proteinExistence type="predicted"/>
<gene>
    <name evidence="4" type="primary">ccmL</name>
    <name evidence="4" type="ORF">CFX0092_A2148</name>
</gene>
<dbReference type="GO" id="GO:0031470">
    <property type="term" value="C:carboxysome"/>
    <property type="evidence" value="ECO:0007669"/>
    <property type="project" value="UniProtKB-SubCell"/>
</dbReference>
<keyword evidence="5" id="KW-1185">Reference proteome</keyword>
<accession>A0A160T288</accession>
<keyword evidence="3" id="KW-1283">Bacterial microcompartment</keyword>
<dbReference type="AlphaFoldDB" id="A0A160T288"/>
<dbReference type="Pfam" id="PF03319">
    <property type="entry name" value="EutN_CcmL"/>
    <property type="match status" value="1"/>
</dbReference>
<organism evidence="4 5">
    <name type="scientific">Candidatus Promineifilum breve</name>
    <dbReference type="NCBI Taxonomy" id="1806508"/>
    <lineage>
        <taxon>Bacteria</taxon>
        <taxon>Bacillati</taxon>
        <taxon>Chloroflexota</taxon>
        <taxon>Ardenticatenia</taxon>
        <taxon>Candidatus Promineifilales</taxon>
        <taxon>Candidatus Promineifilaceae</taxon>
        <taxon>Candidatus Promineifilum</taxon>
    </lineage>
</organism>
<dbReference type="PANTHER" id="PTHR36539:SF1">
    <property type="entry name" value="BACTERIAL MICROCOMPARTMENT SHELL VERTEX PROTEIN EUTN"/>
    <property type="match status" value="1"/>
</dbReference>
<evidence type="ECO:0000313" key="4">
    <source>
        <dbReference type="EMBL" id="CUS04026.2"/>
    </source>
</evidence>
<protein>
    <submittedName>
        <fullName evidence="4">Carbon dioxide concentrating mechanism protein CcmL</fullName>
    </submittedName>
</protein>
<dbReference type="OrthoDB" id="196195at2"/>